<evidence type="ECO:0000256" key="2">
    <source>
        <dbReference type="ARBA" id="ARBA00022803"/>
    </source>
</evidence>
<feature type="repeat" description="TPR" evidence="3">
    <location>
        <begin position="35"/>
        <end position="68"/>
    </location>
</feature>
<feature type="repeat" description="TPR" evidence="3">
    <location>
        <begin position="103"/>
        <end position="136"/>
    </location>
</feature>
<dbReference type="InterPro" id="IPR050498">
    <property type="entry name" value="Ycf3"/>
</dbReference>
<dbReference type="AlphaFoldDB" id="A0A923MFY1"/>
<comment type="caution">
    <text evidence="4">The sequence shown here is derived from an EMBL/GenBank/DDBJ whole genome shotgun (WGS) entry which is preliminary data.</text>
</comment>
<name>A0A923MFY1_9BURK</name>
<feature type="repeat" description="TPR" evidence="3">
    <location>
        <begin position="205"/>
        <end position="238"/>
    </location>
</feature>
<evidence type="ECO:0000313" key="4">
    <source>
        <dbReference type="EMBL" id="MBC5768539.1"/>
    </source>
</evidence>
<dbReference type="EMBL" id="JACORU010000018">
    <property type="protein sequence ID" value="MBC5768539.1"/>
    <property type="molecule type" value="Genomic_DNA"/>
</dbReference>
<evidence type="ECO:0000313" key="5">
    <source>
        <dbReference type="Proteomes" id="UP000596827"/>
    </source>
</evidence>
<dbReference type="RefSeq" id="WP_187085361.1">
    <property type="nucleotide sequence ID" value="NZ_JACORU010000018.1"/>
</dbReference>
<proteinExistence type="predicted"/>
<protein>
    <submittedName>
        <fullName evidence="4">Glycosyltransferase family protein</fullName>
    </submittedName>
</protein>
<dbReference type="PROSITE" id="PS50293">
    <property type="entry name" value="TPR_REGION"/>
    <property type="match status" value="2"/>
</dbReference>
<evidence type="ECO:0000256" key="3">
    <source>
        <dbReference type="PROSITE-ProRule" id="PRU00339"/>
    </source>
</evidence>
<dbReference type="Pfam" id="PF13414">
    <property type="entry name" value="TPR_11"/>
    <property type="match status" value="2"/>
</dbReference>
<dbReference type="SMART" id="SM00028">
    <property type="entry name" value="TPR"/>
    <property type="match status" value="7"/>
</dbReference>
<dbReference type="InterPro" id="IPR019734">
    <property type="entry name" value="TPR_rpt"/>
</dbReference>
<dbReference type="Proteomes" id="UP000596827">
    <property type="component" value="Unassembled WGS sequence"/>
</dbReference>
<dbReference type="Gene3D" id="1.25.40.10">
    <property type="entry name" value="Tetratricopeptide repeat domain"/>
    <property type="match status" value="4"/>
</dbReference>
<reference evidence="4" key="1">
    <citation type="submission" date="2020-08" db="EMBL/GenBank/DDBJ databases">
        <title>Ramlibacter sp. GTP1 16S ribosomal RNA gene genome sequencing and assembly.</title>
        <authorList>
            <person name="Kang M."/>
        </authorList>
    </citation>
    <scope>NUCLEOTIDE SEQUENCE</scope>
    <source>
        <strain evidence="4">GTP1</strain>
    </source>
</reference>
<sequence length="550" mass="60664">MTGTFERALALHREGRFDEARALYEAILQEQPRHFDALNLLGTIALQRGDYTGAIALITQALEVQPRLPGAYNNRGVALKELGRLHEALRDYDKAIELDPANAQAHVNRGVALKLLGHPQAALASYDQALALAPTDPVAHNNRGVVLHGLKQLDAALAALDEAVRLQPAYADAWCTRGATLQEMGRLEDAVASYLHALQLRPAYAEAWSNLGAAQHDMGRFDEALASLQRATSIDANYADAWWNQSLIHLLLGRFEVGWQLYEWRRKATSTRAEYRDFAQPLWLGAPPLRGRTILLHAEQGLGDTIQFCRYAPLLVQQGARVVLEVPDVLVPVLRGMNGVQVIARGSALPAFDYQCPLMSLPLAFGTTLRTIPAAQRYLQPDAAKVQRWSARLGPRTKPRVGLVWSGRPTHRMDRERSIPLAQLAAVLPQGFEYISLQKELREEDGRALGNVRHFGDDIADFADTAALCELLDVVVSVDTAVAHLAGALGRPTWVMLAAVPDFRWMLGREDSPWYPGVRLFRQDATRTWGPVLEQVALRLAAMDAGSSPA</sequence>
<accession>A0A923MFY1</accession>
<keyword evidence="2 3" id="KW-0802">TPR repeat</keyword>
<feature type="repeat" description="TPR" evidence="3">
    <location>
        <begin position="69"/>
        <end position="102"/>
    </location>
</feature>
<dbReference type="PANTHER" id="PTHR44858:SF1">
    <property type="entry name" value="UDP-N-ACETYLGLUCOSAMINE--PEPTIDE N-ACETYLGLUCOSAMINYLTRANSFERASE SPINDLY-RELATED"/>
    <property type="match status" value="1"/>
</dbReference>
<dbReference type="PROSITE" id="PS50005">
    <property type="entry name" value="TPR"/>
    <property type="match status" value="6"/>
</dbReference>
<dbReference type="PANTHER" id="PTHR44858">
    <property type="entry name" value="TETRATRICOPEPTIDE REPEAT PROTEIN 6"/>
    <property type="match status" value="1"/>
</dbReference>
<dbReference type="SUPFAM" id="SSF53756">
    <property type="entry name" value="UDP-Glycosyltransferase/glycogen phosphorylase"/>
    <property type="match status" value="1"/>
</dbReference>
<organism evidence="4 5">
    <name type="scientific">Ramlibacter albus</name>
    <dbReference type="NCBI Taxonomy" id="2079448"/>
    <lineage>
        <taxon>Bacteria</taxon>
        <taxon>Pseudomonadati</taxon>
        <taxon>Pseudomonadota</taxon>
        <taxon>Betaproteobacteria</taxon>
        <taxon>Burkholderiales</taxon>
        <taxon>Comamonadaceae</taxon>
        <taxon>Ramlibacter</taxon>
    </lineage>
</organism>
<feature type="repeat" description="TPR" evidence="3">
    <location>
        <begin position="137"/>
        <end position="170"/>
    </location>
</feature>
<dbReference type="Pfam" id="PF13432">
    <property type="entry name" value="TPR_16"/>
    <property type="match status" value="1"/>
</dbReference>
<dbReference type="SUPFAM" id="SSF48452">
    <property type="entry name" value="TPR-like"/>
    <property type="match status" value="1"/>
</dbReference>
<evidence type="ECO:0000256" key="1">
    <source>
        <dbReference type="ARBA" id="ARBA00022737"/>
    </source>
</evidence>
<keyword evidence="1" id="KW-0677">Repeat</keyword>
<feature type="repeat" description="TPR" evidence="3">
    <location>
        <begin position="171"/>
        <end position="204"/>
    </location>
</feature>
<keyword evidence="5" id="KW-1185">Reference proteome</keyword>
<dbReference type="Pfam" id="PF13431">
    <property type="entry name" value="TPR_17"/>
    <property type="match status" value="1"/>
</dbReference>
<dbReference type="InterPro" id="IPR011990">
    <property type="entry name" value="TPR-like_helical_dom_sf"/>
</dbReference>
<dbReference type="Gene3D" id="3.40.50.2000">
    <property type="entry name" value="Glycogen Phosphorylase B"/>
    <property type="match status" value="1"/>
</dbReference>
<gene>
    <name evidence="4" type="ORF">H8R02_29025</name>
</gene>